<feature type="compositionally biased region" description="Gly residues" evidence="1">
    <location>
        <begin position="634"/>
        <end position="643"/>
    </location>
</feature>
<feature type="region of interest" description="Disordered" evidence="1">
    <location>
        <begin position="515"/>
        <end position="551"/>
    </location>
</feature>
<evidence type="ECO:0000313" key="2">
    <source>
        <dbReference type="EMBL" id="EXJ54697.1"/>
    </source>
</evidence>
<feature type="compositionally biased region" description="Low complexity" evidence="1">
    <location>
        <begin position="594"/>
        <end position="605"/>
    </location>
</feature>
<accession>W9VGD9</accession>
<dbReference type="eggNOG" id="ENOG502SS3K">
    <property type="taxonomic scope" value="Eukaryota"/>
</dbReference>
<dbReference type="OrthoDB" id="5075616at2759"/>
<gene>
    <name evidence="2" type="ORF">A1O7_10038</name>
</gene>
<evidence type="ECO:0000313" key="3">
    <source>
        <dbReference type="Proteomes" id="UP000019473"/>
    </source>
</evidence>
<name>W9VGD9_9EURO</name>
<dbReference type="HOGENOM" id="CLU_013893_0_0_1"/>
<dbReference type="EMBL" id="AMGW01000007">
    <property type="protein sequence ID" value="EXJ54697.1"/>
    <property type="molecule type" value="Genomic_DNA"/>
</dbReference>
<dbReference type="RefSeq" id="XP_007762212.1">
    <property type="nucleotide sequence ID" value="XM_007764022.1"/>
</dbReference>
<organism evidence="2 3">
    <name type="scientific">Cladophialophora yegresii CBS 114405</name>
    <dbReference type="NCBI Taxonomy" id="1182544"/>
    <lineage>
        <taxon>Eukaryota</taxon>
        <taxon>Fungi</taxon>
        <taxon>Dikarya</taxon>
        <taxon>Ascomycota</taxon>
        <taxon>Pezizomycotina</taxon>
        <taxon>Eurotiomycetes</taxon>
        <taxon>Chaetothyriomycetidae</taxon>
        <taxon>Chaetothyriales</taxon>
        <taxon>Herpotrichiellaceae</taxon>
        <taxon>Cladophialophora</taxon>
    </lineage>
</organism>
<reference evidence="2 3" key="1">
    <citation type="submission" date="2013-03" db="EMBL/GenBank/DDBJ databases">
        <title>The Genome Sequence of Cladophialophora yegresii CBS 114405.</title>
        <authorList>
            <consortium name="The Broad Institute Genomics Platform"/>
            <person name="Cuomo C."/>
            <person name="de Hoog S."/>
            <person name="Gorbushina A."/>
            <person name="Walker B."/>
            <person name="Young S.K."/>
            <person name="Zeng Q."/>
            <person name="Gargeya S."/>
            <person name="Fitzgerald M."/>
            <person name="Haas B."/>
            <person name="Abouelleil A."/>
            <person name="Allen A.W."/>
            <person name="Alvarado L."/>
            <person name="Arachchi H.M."/>
            <person name="Berlin A.M."/>
            <person name="Chapman S.B."/>
            <person name="Gainer-Dewar J."/>
            <person name="Goldberg J."/>
            <person name="Griggs A."/>
            <person name="Gujja S."/>
            <person name="Hansen M."/>
            <person name="Howarth C."/>
            <person name="Imamovic A."/>
            <person name="Ireland A."/>
            <person name="Larimer J."/>
            <person name="McCowan C."/>
            <person name="Murphy C."/>
            <person name="Pearson M."/>
            <person name="Poon T.W."/>
            <person name="Priest M."/>
            <person name="Roberts A."/>
            <person name="Saif S."/>
            <person name="Shea T."/>
            <person name="Sisk P."/>
            <person name="Sykes S."/>
            <person name="Wortman J."/>
            <person name="Nusbaum C."/>
            <person name="Birren B."/>
        </authorList>
    </citation>
    <scope>NUCLEOTIDE SEQUENCE [LARGE SCALE GENOMIC DNA]</scope>
    <source>
        <strain evidence="2 3">CBS 114405</strain>
    </source>
</reference>
<dbReference type="GeneID" id="19184597"/>
<dbReference type="AlphaFoldDB" id="W9VGD9"/>
<keyword evidence="3" id="KW-1185">Reference proteome</keyword>
<proteinExistence type="predicted"/>
<protein>
    <recommendedName>
        <fullName evidence="4">Clr5 domain-containing protein</fullName>
    </recommendedName>
</protein>
<sequence length="673" mass="73254">MPSFKIRGDPVSYKEFLRYFRRRKINDPITWVSEHKDDKFVLSDDVELVTASNLSSKDSSSCDEDPVDVFGPHHVAPFPYQYHEQPPDTDLANLGDMYQWSSDGCWNSDENVEQPPHGFYSEGPVSFTTSALVHNDNLSPTSVPIFIRSSASALSEHLDYSIMGYMSSYLIASQLETQLEPPIHAHTTHAIFASKMQDGISALANLALTAPSAKAVSKNKKRDPEATKALTSFRNGFQLLEEILINHSPMSLALVFGVICELASHTANPRLQAMGVHVLLGQLLSHIHERSGALIEPEHPLTTFFGLLLQEYQRPSVSTTPRSPPLADSILKSLEMAITQLQLSSSHLPGAAAEEAPSSDWRALYLRERLCDALYHSGSSFQIPRASMRRSLLHDQEFKYGSTARNVLWTLTNVADDCLASGDVDGAIEHFEETLRRAKTLSDVYGREKTSFAALEGLGRCYVAKADKVPFEERVTRWHHQDQANVSQDALQSASGQPPACCSCHCHGVLSSATSASRSVSSGTTTDSTGTSTPTTLPRSAPAESPRTQHLKSALHYFSSAESRARMYFEASSRRIARVSLRRQEVVEMLGRATPPSTDSDSNSGTGSGGDLEDEFPDIATNTNPSLPEQDGGSNSGGGGGGGQFPYGFMLNMGYHFGSIGGTGCTPTPDMAS</sequence>
<dbReference type="Proteomes" id="UP000019473">
    <property type="component" value="Unassembled WGS sequence"/>
</dbReference>
<feature type="compositionally biased region" description="Low complexity" evidence="1">
    <location>
        <begin position="515"/>
        <end position="540"/>
    </location>
</feature>
<comment type="caution">
    <text evidence="2">The sequence shown here is derived from an EMBL/GenBank/DDBJ whole genome shotgun (WGS) entry which is preliminary data.</text>
</comment>
<dbReference type="VEuPathDB" id="FungiDB:A1O7_10038"/>
<feature type="region of interest" description="Disordered" evidence="1">
    <location>
        <begin position="590"/>
        <end position="643"/>
    </location>
</feature>
<evidence type="ECO:0008006" key="4">
    <source>
        <dbReference type="Google" id="ProtNLM"/>
    </source>
</evidence>
<evidence type="ECO:0000256" key="1">
    <source>
        <dbReference type="SAM" id="MobiDB-lite"/>
    </source>
</evidence>